<name>A0A0D6QSC1_ARACU</name>
<dbReference type="CDD" id="cd05326">
    <property type="entry name" value="secoisolariciresinol-DH_like_SDR_c"/>
    <property type="match status" value="1"/>
</dbReference>
<dbReference type="GO" id="GO:0016616">
    <property type="term" value="F:oxidoreductase activity, acting on the CH-OH group of donors, NAD or NADP as acceptor"/>
    <property type="evidence" value="ECO:0007669"/>
    <property type="project" value="InterPro"/>
</dbReference>
<dbReference type="PRINTS" id="PR00081">
    <property type="entry name" value="GDHRDH"/>
</dbReference>
<dbReference type="InterPro" id="IPR045309">
    <property type="entry name" value="ABA2-like"/>
</dbReference>
<dbReference type="InterPro" id="IPR002347">
    <property type="entry name" value="SDR_fam"/>
</dbReference>
<dbReference type="EMBL" id="GCKF01047148">
    <property type="protein sequence ID" value="JAG93334.1"/>
    <property type="molecule type" value="Transcribed_RNA"/>
</dbReference>
<dbReference type="FunFam" id="3.40.50.720:FF:000084">
    <property type="entry name" value="Short-chain dehydrogenase reductase"/>
    <property type="match status" value="1"/>
</dbReference>
<dbReference type="PRINTS" id="PR00080">
    <property type="entry name" value="SDRFAMILY"/>
</dbReference>
<proteinExistence type="inferred from homology"/>
<dbReference type="PANTHER" id="PTHR43180">
    <property type="entry name" value="3-OXOACYL-(ACYL-CARRIER-PROTEIN) REDUCTASE (AFU_ORTHOLOGUE AFUA_6G11210)"/>
    <property type="match status" value="1"/>
</dbReference>
<evidence type="ECO:0000256" key="2">
    <source>
        <dbReference type="ARBA" id="ARBA00023002"/>
    </source>
</evidence>
<reference evidence="3" key="1">
    <citation type="submission" date="2015-03" db="EMBL/GenBank/DDBJ databases">
        <title>A transcriptome of Araucaria cunninghamii, an australian fine timber species.</title>
        <authorList>
            <person name="Jing Yi C.J.Y."/>
            <person name="Yin San L.Y.S."/>
            <person name="Abdul Karim S.S."/>
            <person name="Wan Azmi N.N."/>
            <person name="Hercus R.R."/>
            <person name="Croft L.L."/>
        </authorList>
    </citation>
    <scope>NUCLEOTIDE SEQUENCE</scope>
    <source>
        <strain evidence="3">MI0301</strain>
        <tissue evidence="3">Leaf</tissue>
    </source>
</reference>
<dbReference type="PANTHER" id="PTHR43180:SF30">
    <property type="entry name" value="MOMILACTONE A SYNTHASE"/>
    <property type="match status" value="1"/>
</dbReference>
<comment type="similarity">
    <text evidence="1">Belongs to the short-chain dehydrogenases/reductases (SDR) family.</text>
</comment>
<sequence>MSKVEVPATLHKRLEGKVAIITGGASGIGAATVRLFAKHGAKVIIADIADQVGKKLAESLSPDVTYVHCDVSKEQDVRAVVDLAMQKYGQLDIMFNNAGVSDTYRGSIAEYPMEQFEHVIDVDVKGIMHGMKHAARVMIPSGRGSIISTASIAGIIGGISPYTYTTAKHAVIGLTKNCAAELGKYGIRVNAISPYGVATPLTVQVLITGEYSPGPISKEDEAKVEALFNNISNLKGVTLKAHDIAESALYLAGEDAKYVSGHNLVVDGGFSVVNHEIGLY</sequence>
<keyword evidence="2" id="KW-0560">Oxidoreductase</keyword>
<dbReference type="Pfam" id="PF13561">
    <property type="entry name" value="adh_short_C2"/>
    <property type="match status" value="1"/>
</dbReference>
<dbReference type="AlphaFoldDB" id="A0A0D6QSC1"/>
<dbReference type="SUPFAM" id="SSF51735">
    <property type="entry name" value="NAD(P)-binding Rossmann-fold domains"/>
    <property type="match status" value="1"/>
</dbReference>
<organism evidence="3">
    <name type="scientific">Araucaria cunninghamii</name>
    <name type="common">Hoop pine</name>
    <name type="synonym">Moreton Bay pine</name>
    <dbReference type="NCBI Taxonomy" id="56994"/>
    <lineage>
        <taxon>Eukaryota</taxon>
        <taxon>Viridiplantae</taxon>
        <taxon>Streptophyta</taxon>
        <taxon>Embryophyta</taxon>
        <taxon>Tracheophyta</taxon>
        <taxon>Spermatophyta</taxon>
        <taxon>Pinopsida</taxon>
        <taxon>Pinidae</taxon>
        <taxon>Conifers II</taxon>
        <taxon>Araucariales</taxon>
        <taxon>Araucariaceae</taxon>
        <taxon>Araucaria</taxon>
    </lineage>
</organism>
<protein>
    <submittedName>
        <fullName evidence="3">Uncharacterized protein</fullName>
    </submittedName>
</protein>
<dbReference type="Gene3D" id="3.40.50.720">
    <property type="entry name" value="NAD(P)-binding Rossmann-like Domain"/>
    <property type="match status" value="1"/>
</dbReference>
<evidence type="ECO:0000256" key="1">
    <source>
        <dbReference type="ARBA" id="ARBA00006484"/>
    </source>
</evidence>
<accession>A0A0D6QSC1</accession>
<evidence type="ECO:0000313" key="3">
    <source>
        <dbReference type="EMBL" id="JAG93334.1"/>
    </source>
</evidence>
<dbReference type="InterPro" id="IPR036291">
    <property type="entry name" value="NAD(P)-bd_dom_sf"/>
</dbReference>